<sequence>MAKPTQAHISKTISKKESSFIRDRTLKQTEYYMGAKLLEVGVNPNKGVIYRWNTVDKGNSEEWTYSAYWGESKAKIEAEEA</sequence>
<reference evidence="1 2" key="1">
    <citation type="submission" date="2015-09" db="EMBL/GenBank/DDBJ databases">
        <title>Identification and resolution of microdiversity through metagenomic sequencing of parallel consortia.</title>
        <authorList>
            <person name="Nelson W.C."/>
            <person name="Romine M.F."/>
            <person name="Lindemann S.R."/>
        </authorList>
    </citation>
    <scope>NUCLEOTIDE SEQUENCE [LARGE SCALE GENOMIC DNA]</scope>
    <source>
        <strain evidence="1">Ana</strain>
    </source>
</reference>
<organism evidence="1 2">
    <name type="scientific">Phormidesmis priestleyi Ana</name>
    <dbReference type="NCBI Taxonomy" id="1666911"/>
    <lineage>
        <taxon>Bacteria</taxon>
        <taxon>Bacillati</taxon>
        <taxon>Cyanobacteriota</taxon>
        <taxon>Cyanophyceae</taxon>
        <taxon>Leptolyngbyales</taxon>
        <taxon>Leptolyngbyaceae</taxon>
        <taxon>Phormidesmis</taxon>
    </lineage>
</organism>
<dbReference type="STRING" id="1666911.HLUCCA11_15145"/>
<comment type="caution">
    <text evidence="1">The sequence shown here is derived from an EMBL/GenBank/DDBJ whole genome shotgun (WGS) entry which is preliminary data.</text>
</comment>
<evidence type="ECO:0000313" key="2">
    <source>
        <dbReference type="Proteomes" id="UP000050465"/>
    </source>
</evidence>
<dbReference type="EMBL" id="LJZR01000020">
    <property type="protein sequence ID" value="KPQ34437.1"/>
    <property type="molecule type" value="Genomic_DNA"/>
</dbReference>
<protein>
    <submittedName>
        <fullName evidence="1">Uncharacterized protein</fullName>
    </submittedName>
</protein>
<gene>
    <name evidence="1" type="ORF">HLUCCA11_15145</name>
</gene>
<accession>A0A0P7ZII9</accession>
<evidence type="ECO:0000313" key="1">
    <source>
        <dbReference type="EMBL" id="KPQ34437.1"/>
    </source>
</evidence>
<dbReference type="Proteomes" id="UP000050465">
    <property type="component" value="Unassembled WGS sequence"/>
</dbReference>
<dbReference type="AlphaFoldDB" id="A0A0P7ZII9"/>
<name>A0A0P7ZII9_9CYAN</name>
<dbReference type="PATRIC" id="fig|1666911.3.peg.306"/>
<proteinExistence type="predicted"/>